<dbReference type="EMBL" id="JAEOAH010000033">
    <property type="protein sequence ID" value="MBK3496526.1"/>
    <property type="molecule type" value="Genomic_DNA"/>
</dbReference>
<proteinExistence type="predicted"/>
<protein>
    <recommendedName>
        <fullName evidence="3">Lipoprotein</fullName>
    </recommendedName>
</protein>
<comment type="caution">
    <text evidence="1">The sequence shown here is derived from an EMBL/GenBank/DDBJ whole genome shotgun (WGS) entry which is preliminary data.</text>
</comment>
<dbReference type="PROSITE" id="PS51257">
    <property type="entry name" value="PROKAR_LIPOPROTEIN"/>
    <property type="match status" value="1"/>
</dbReference>
<evidence type="ECO:0000313" key="1">
    <source>
        <dbReference type="EMBL" id="MBK3496526.1"/>
    </source>
</evidence>
<organism evidence="1 2">
    <name type="scientific">Viridibacillus soli</name>
    <dbReference type="NCBI Taxonomy" id="2798301"/>
    <lineage>
        <taxon>Bacteria</taxon>
        <taxon>Bacillati</taxon>
        <taxon>Bacillota</taxon>
        <taxon>Bacilli</taxon>
        <taxon>Bacillales</taxon>
        <taxon>Caryophanaceae</taxon>
        <taxon>Viridibacillus</taxon>
    </lineage>
</organism>
<dbReference type="Proteomes" id="UP000618943">
    <property type="component" value="Unassembled WGS sequence"/>
</dbReference>
<reference evidence="1 2" key="1">
    <citation type="submission" date="2020-12" db="EMBL/GenBank/DDBJ databases">
        <title>YIM B01967 draft genome.</title>
        <authorList>
            <person name="Yan X."/>
        </authorList>
    </citation>
    <scope>NUCLEOTIDE SEQUENCE [LARGE SCALE GENOMIC DNA]</scope>
    <source>
        <strain evidence="1 2">YIM B01967</strain>
    </source>
</reference>
<dbReference type="RefSeq" id="WP_200749982.1">
    <property type="nucleotide sequence ID" value="NZ_JAEOAH010000033.1"/>
</dbReference>
<gene>
    <name evidence="1" type="ORF">JFL43_17010</name>
</gene>
<evidence type="ECO:0000313" key="2">
    <source>
        <dbReference type="Proteomes" id="UP000618943"/>
    </source>
</evidence>
<sequence length="123" mass="13709">MKQRMVNIMAFTCLSILLFGCEDEEKRIDVTFELSNDITEKVVQVAKDYVIKNNCGTIETVQVGSANITDHLVDASDEISNQKDIGQIVYRVTFKDNPNVVTGLPEVLINKDNNRVVGFIAGE</sequence>
<accession>A0ABS1HAU4</accession>
<keyword evidence="2" id="KW-1185">Reference proteome</keyword>
<evidence type="ECO:0008006" key="3">
    <source>
        <dbReference type="Google" id="ProtNLM"/>
    </source>
</evidence>
<name>A0ABS1HAU4_9BACL</name>